<dbReference type="GO" id="GO:0033281">
    <property type="term" value="C:TAT protein transport complex"/>
    <property type="evidence" value="ECO:0007669"/>
    <property type="project" value="UniProtKB-UniRule"/>
</dbReference>
<sequence length="236" mass="24525">MLGLGWTEMLVVGVVALIVIGPKDLPVVMQRIGKFAGQIRRMGSEFQRELNKTTGLDEVRNLRQSITDPLRKSTEEIRREFNAMTPSGPKPSGLIKPADPSKESVADEIRAAAGMPPKTEPAKAAATEAPVKAARPAPMKPPAKAVPVAESAVERRELAPVEAKPVPVKAPRTRKAAAAKPAAEPAAAAAKPAAKSATSTKADAAPVKPAAKKPATRKPATRKAPAANPAATDGEG</sequence>
<comment type="function">
    <text evidence="9">Part of the twin-arginine translocation (Tat) system that transports large folded proteins containing a characteristic twin-arginine motif in their signal peptide across membranes. Together with TatC, TatB is part of a receptor directly interacting with Tat signal peptides. TatB may form an oligomeric binding site that transiently accommodates folded Tat precursor proteins before their translocation.</text>
</comment>
<feature type="compositionally biased region" description="Low complexity" evidence="10">
    <location>
        <begin position="122"/>
        <end position="149"/>
    </location>
</feature>
<evidence type="ECO:0000256" key="3">
    <source>
        <dbReference type="ARBA" id="ARBA00022475"/>
    </source>
</evidence>
<proteinExistence type="inferred from homology"/>
<evidence type="ECO:0000256" key="9">
    <source>
        <dbReference type="HAMAP-Rule" id="MF_00237"/>
    </source>
</evidence>
<keyword evidence="3 9" id="KW-1003">Cell membrane</keyword>
<gene>
    <name evidence="9" type="primary">tatB</name>
    <name evidence="11" type="ORF">VE25_00750</name>
</gene>
<organism evidence="11 12">
    <name type="scientific">Devosia geojensis</name>
    <dbReference type="NCBI Taxonomy" id="443610"/>
    <lineage>
        <taxon>Bacteria</taxon>
        <taxon>Pseudomonadati</taxon>
        <taxon>Pseudomonadota</taxon>
        <taxon>Alphaproteobacteria</taxon>
        <taxon>Hyphomicrobiales</taxon>
        <taxon>Devosiaceae</taxon>
        <taxon>Devosia</taxon>
    </lineage>
</organism>
<feature type="compositionally biased region" description="Low complexity" evidence="10">
    <location>
        <begin position="160"/>
        <end position="170"/>
    </location>
</feature>
<evidence type="ECO:0000256" key="4">
    <source>
        <dbReference type="ARBA" id="ARBA00022692"/>
    </source>
</evidence>
<dbReference type="Pfam" id="PF02416">
    <property type="entry name" value="TatA_B_E"/>
    <property type="match status" value="1"/>
</dbReference>
<dbReference type="InterPro" id="IPR003369">
    <property type="entry name" value="TatA/B/E"/>
</dbReference>
<keyword evidence="7 9" id="KW-0811">Translocation</keyword>
<keyword evidence="6 9" id="KW-1133">Transmembrane helix</keyword>
<accession>A0A0F5FXS1</accession>
<dbReference type="Gene3D" id="1.20.5.3310">
    <property type="match status" value="1"/>
</dbReference>
<feature type="compositionally biased region" description="Low complexity" evidence="10">
    <location>
        <begin position="222"/>
        <end position="236"/>
    </location>
</feature>
<dbReference type="PRINTS" id="PR01506">
    <property type="entry name" value="TATBPROTEIN"/>
</dbReference>
<dbReference type="NCBIfam" id="TIGR01410">
    <property type="entry name" value="tatB"/>
    <property type="match status" value="1"/>
</dbReference>
<comment type="similarity">
    <text evidence="9">Belongs to the TatB family.</text>
</comment>
<dbReference type="GO" id="GO:0008320">
    <property type="term" value="F:protein transmembrane transporter activity"/>
    <property type="evidence" value="ECO:0007669"/>
    <property type="project" value="UniProtKB-UniRule"/>
</dbReference>
<dbReference type="GO" id="GO:0043953">
    <property type="term" value="P:protein transport by the Tat complex"/>
    <property type="evidence" value="ECO:0007669"/>
    <property type="project" value="UniProtKB-UniRule"/>
</dbReference>
<reference evidence="11 12" key="1">
    <citation type="submission" date="2015-03" db="EMBL/GenBank/DDBJ databases">
        <authorList>
            <person name="Hassan Y.I."/>
            <person name="Lepp D."/>
            <person name="Li X.-Z."/>
            <person name="Zhou T."/>
        </authorList>
    </citation>
    <scope>NUCLEOTIDE SEQUENCE [LARGE SCALE GENOMIC DNA]</scope>
    <source>
        <strain evidence="11 12">BD-c194</strain>
    </source>
</reference>
<evidence type="ECO:0000256" key="10">
    <source>
        <dbReference type="SAM" id="MobiDB-lite"/>
    </source>
</evidence>
<dbReference type="PATRIC" id="fig|443610.3.peg.2605"/>
<evidence type="ECO:0000256" key="5">
    <source>
        <dbReference type="ARBA" id="ARBA00022927"/>
    </source>
</evidence>
<keyword evidence="12" id="KW-1185">Reference proteome</keyword>
<keyword evidence="5 9" id="KW-0653">Protein transport</keyword>
<keyword evidence="4 9" id="KW-0812">Transmembrane</keyword>
<evidence type="ECO:0000256" key="8">
    <source>
        <dbReference type="ARBA" id="ARBA00023136"/>
    </source>
</evidence>
<feature type="compositionally biased region" description="Basic residues" evidence="10">
    <location>
        <begin position="210"/>
        <end position="221"/>
    </location>
</feature>
<comment type="caution">
    <text evidence="11">The sequence shown here is derived from an EMBL/GenBank/DDBJ whole genome shotgun (WGS) entry which is preliminary data.</text>
</comment>
<protein>
    <recommendedName>
        <fullName evidence="9">Sec-independent protein translocase protein TatB</fullName>
    </recommendedName>
</protein>
<dbReference type="Proteomes" id="UP000033632">
    <property type="component" value="Unassembled WGS sequence"/>
</dbReference>
<dbReference type="OrthoDB" id="7206969at2"/>
<comment type="subcellular location">
    <subcellularLocation>
        <location evidence="9">Cell membrane</location>
        <topology evidence="9">Single-pass membrane protein</topology>
    </subcellularLocation>
    <subcellularLocation>
        <location evidence="1">Membrane</location>
        <topology evidence="1">Single-pass membrane protein</topology>
    </subcellularLocation>
</comment>
<feature type="compositionally biased region" description="Basic and acidic residues" evidence="10">
    <location>
        <begin position="99"/>
        <end position="110"/>
    </location>
</feature>
<dbReference type="PANTHER" id="PTHR33162:SF1">
    <property type="entry name" value="SEC-INDEPENDENT PROTEIN TRANSLOCASE PROTEIN TATA, CHLOROPLASTIC"/>
    <property type="match status" value="1"/>
</dbReference>
<evidence type="ECO:0000256" key="7">
    <source>
        <dbReference type="ARBA" id="ARBA00023010"/>
    </source>
</evidence>
<keyword evidence="8 9" id="KW-0472">Membrane</keyword>
<dbReference type="STRING" id="443610.VE25_00750"/>
<dbReference type="HAMAP" id="MF_00237">
    <property type="entry name" value="TatB"/>
    <property type="match status" value="1"/>
</dbReference>
<dbReference type="PANTHER" id="PTHR33162">
    <property type="entry name" value="SEC-INDEPENDENT PROTEIN TRANSLOCASE PROTEIN TATA, CHLOROPLASTIC"/>
    <property type="match status" value="1"/>
</dbReference>
<keyword evidence="2 9" id="KW-0813">Transport</keyword>
<evidence type="ECO:0000256" key="2">
    <source>
        <dbReference type="ARBA" id="ARBA00022448"/>
    </source>
</evidence>
<dbReference type="RefSeq" id="WP_046106665.1">
    <property type="nucleotide sequence ID" value="NZ_JZEX01000020.1"/>
</dbReference>
<evidence type="ECO:0000256" key="6">
    <source>
        <dbReference type="ARBA" id="ARBA00022989"/>
    </source>
</evidence>
<dbReference type="AlphaFoldDB" id="A0A0F5FXS1"/>
<evidence type="ECO:0000256" key="1">
    <source>
        <dbReference type="ARBA" id="ARBA00004167"/>
    </source>
</evidence>
<comment type="subunit">
    <text evidence="9">The Tat system comprises two distinct complexes: a TatABC complex, containing multiple copies of TatA, TatB and TatC subunits, and a separate TatA complex, containing only TatA subunits. Substrates initially bind to the TatABC complex, which probably triggers association of the separate TatA complex to form the active translocon.</text>
</comment>
<dbReference type="EMBL" id="JZEX01000020">
    <property type="protein sequence ID" value="KKB13649.1"/>
    <property type="molecule type" value="Genomic_DNA"/>
</dbReference>
<feature type="region of interest" description="Disordered" evidence="10">
    <location>
        <begin position="83"/>
        <end position="236"/>
    </location>
</feature>
<feature type="compositionally biased region" description="Low complexity" evidence="10">
    <location>
        <begin position="178"/>
        <end position="209"/>
    </location>
</feature>
<evidence type="ECO:0000313" key="11">
    <source>
        <dbReference type="EMBL" id="KKB13649.1"/>
    </source>
</evidence>
<name>A0A0F5FXS1_9HYPH</name>
<dbReference type="InterPro" id="IPR018448">
    <property type="entry name" value="TatB"/>
</dbReference>
<evidence type="ECO:0000313" key="12">
    <source>
        <dbReference type="Proteomes" id="UP000033632"/>
    </source>
</evidence>